<dbReference type="InterPro" id="IPR011006">
    <property type="entry name" value="CheY-like_superfamily"/>
</dbReference>
<evidence type="ECO:0000313" key="7">
    <source>
        <dbReference type="Proteomes" id="UP000245905"/>
    </source>
</evidence>
<accession>A0A2U2EEA7</accession>
<dbReference type="GO" id="GO:0000156">
    <property type="term" value="F:phosphorelay response regulator activity"/>
    <property type="evidence" value="ECO:0007669"/>
    <property type="project" value="InterPro"/>
</dbReference>
<dbReference type="InterPro" id="IPR046947">
    <property type="entry name" value="LytR-like"/>
</dbReference>
<protein>
    <recommendedName>
        <fullName evidence="1">Stage 0 sporulation protein A homolog</fullName>
    </recommendedName>
</protein>
<dbReference type="PANTHER" id="PTHR37299:SF1">
    <property type="entry name" value="STAGE 0 SPORULATION PROTEIN A HOMOLOG"/>
    <property type="match status" value="1"/>
</dbReference>
<dbReference type="Gene3D" id="3.40.50.2300">
    <property type="match status" value="1"/>
</dbReference>
<dbReference type="InterPro" id="IPR007492">
    <property type="entry name" value="LytTR_DNA-bd_dom"/>
</dbReference>
<dbReference type="PROSITE" id="PS50110">
    <property type="entry name" value="RESPONSE_REGULATORY"/>
    <property type="match status" value="1"/>
</dbReference>
<evidence type="ECO:0000259" key="5">
    <source>
        <dbReference type="PROSITE" id="PS50930"/>
    </source>
</evidence>
<dbReference type="EMBL" id="JRFS01000035">
    <property type="protein sequence ID" value="PWE82840.1"/>
    <property type="molecule type" value="Genomic_DNA"/>
</dbReference>
<feature type="domain" description="HTH LytTR-type" evidence="5">
    <location>
        <begin position="142"/>
        <end position="232"/>
    </location>
</feature>
<evidence type="ECO:0000256" key="3">
    <source>
        <dbReference type="PROSITE-ProRule" id="PRU00169"/>
    </source>
</evidence>
<gene>
    <name evidence="6" type="ORF">LD38_13785</name>
</gene>
<name>A0A2U2EEA7_9FIRM</name>
<dbReference type="InterPro" id="IPR001789">
    <property type="entry name" value="Sig_transdc_resp-reg_receiver"/>
</dbReference>
<feature type="domain" description="Response regulatory" evidence="4">
    <location>
        <begin position="3"/>
        <end position="121"/>
    </location>
</feature>
<proteinExistence type="predicted"/>
<evidence type="ECO:0000313" key="6">
    <source>
        <dbReference type="EMBL" id="PWE82840.1"/>
    </source>
</evidence>
<dbReference type="PROSITE" id="PS50930">
    <property type="entry name" value="HTH_LYTTR"/>
    <property type="match status" value="1"/>
</dbReference>
<comment type="caution">
    <text evidence="6">The sequence shown here is derived from an EMBL/GenBank/DDBJ whole genome shotgun (WGS) entry which is preliminary data.</text>
</comment>
<dbReference type="PANTHER" id="PTHR37299">
    <property type="entry name" value="TRANSCRIPTIONAL REGULATOR-RELATED"/>
    <property type="match status" value="1"/>
</dbReference>
<reference evidence="6 7" key="1">
    <citation type="submission" date="2014-09" db="EMBL/GenBank/DDBJ databases">
        <title>Butyrate-producing bacteria isolated from human gut.</title>
        <authorList>
            <person name="Zhang Q."/>
            <person name="Zhao L."/>
        </authorList>
    </citation>
    <scope>NUCLEOTIDE SEQUENCE [LARGE SCALE GENOMIC DNA]</scope>
    <source>
        <strain evidence="6 7">R22</strain>
    </source>
</reference>
<dbReference type="Proteomes" id="UP000245905">
    <property type="component" value="Unassembled WGS sequence"/>
</dbReference>
<dbReference type="SMART" id="SM00850">
    <property type="entry name" value="LytTR"/>
    <property type="match status" value="1"/>
</dbReference>
<dbReference type="GO" id="GO:0003677">
    <property type="term" value="F:DNA binding"/>
    <property type="evidence" value="ECO:0007669"/>
    <property type="project" value="InterPro"/>
</dbReference>
<dbReference type="RefSeq" id="WP_109258563.1">
    <property type="nucleotide sequence ID" value="NZ_JAQDCR010000006.1"/>
</dbReference>
<comment type="function">
    <text evidence="2">May play the central regulatory role in sporulation. It may be an element of the effector pathway responsible for the activation of sporulation genes in response to nutritional stress. Spo0A may act in concert with spo0H (a sigma factor) to control the expression of some genes that are critical to the sporulation process.</text>
</comment>
<evidence type="ECO:0000256" key="1">
    <source>
        <dbReference type="ARBA" id="ARBA00018672"/>
    </source>
</evidence>
<dbReference type="Pfam" id="PF00072">
    <property type="entry name" value="Response_reg"/>
    <property type="match status" value="1"/>
</dbReference>
<keyword evidence="3" id="KW-0597">Phosphoprotein</keyword>
<evidence type="ECO:0000256" key="2">
    <source>
        <dbReference type="ARBA" id="ARBA00024867"/>
    </source>
</evidence>
<organism evidence="6 7">
    <name type="scientific">Agathobacter rectalis</name>
    <dbReference type="NCBI Taxonomy" id="39491"/>
    <lineage>
        <taxon>Bacteria</taxon>
        <taxon>Bacillati</taxon>
        <taxon>Bacillota</taxon>
        <taxon>Clostridia</taxon>
        <taxon>Lachnospirales</taxon>
        <taxon>Lachnospiraceae</taxon>
        <taxon>Agathobacter</taxon>
    </lineage>
</organism>
<dbReference type="SMART" id="SM00448">
    <property type="entry name" value="REC"/>
    <property type="match status" value="1"/>
</dbReference>
<dbReference type="Gene3D" id="2.40.50.1020">
    <property type="entry name" value="LytTr DNA-binding domain"/>
    <property type="match status" value="1"/>
</dbReference>
<evidence type="ECO:0000259" key="4">
    <source>
        <dbReference type="PROSITE" id="PS50110"/>
    </source>
</evidence>
<dbReference type="AlphaFoldDB" id="A0A2U2EEA7"/>
<feature type="modified residue" description="4-aspartylphosphate" evidence="3">
    <location>
        <position position="58"/>
    </location>
</feature>
<dbReference type="Pfam" id="PF04397">
    <property type="entry name" value="LytTR"/>
    <property type="match status" value="1"/>
</dbReference>
<sequence length="237" mass="26856">MFEIVICDDDSACLEQTCQLVNDWEAAISTPVSVKTMESGDKLLEYCAKNSPDVILLDIMMPLLNGMDAARELREHNLISKIVFLTTSPEFAIESYDVDASGYLLKPVDREKLYKLLDKCLSAVSKPADSIAVHTTFGYQNVLMHHIEFIEAQNKKVMLALYDGQRLEVIGRLSDYEKLLTVEKGFFKCHRSYIVYMPAVEHFSATELVTKSGTKISISRGLSKSFQDAYFSYMFKE</sequence>
<dbReference type="SUPFAM" id="SSF52172">
    <property type="entry name" value="CheY-like"/>
    <property type="match status" value="1"/>
</dbReference>